<comment type="subcellular location">
    <subcellularLocation>
        <location evidence="1 7">Cell membrane</location>
        <topology evidence="1 7">Multi-pass membrane protein</topology>
    </subcellularLocation>
</comment>
<dbReference type="InterPro" id="IPR032816">
    <property type="entry name" value="VTT_dom"/>
</dbReference>
<organism evidence="9 10">
    <name type="scientific">Paraconexibacter algicola</name>
    <dbReference type="NCBI Taxonomy" id="2133960"/>
    <lineage>
        <taxon>Bacteria</taxon>
        <taxon>Bacillati</taxon>
        <taxon>Actinomycetota</taxon>
        <taxon>Thermoleophilia</taxon>
        <taxon>Solirubrobacterales</taxon>
        <taxon>Paraconexibacteraceae</taxon>
        <taxon>Paraconexibacter</taxon>
    </lineage>
</organism>
<dbReference type="InterPro" id="IPR015414">
    <property type="entry name" value="TMEM64"/>
</dbReference>
<dbReference type="EMBL" id="PYYB01000001">
    <property type="protein sequence ID" value="PTL58733.1"/>
    <property type="molecule type" value="Genomic_DNA"/>
</dbReference>
<evidence type="ECO:0000256" key="2">
    <source>
        <dbReference type="ARBA" id="ARBA00008640"/>
    </source>
</evidence>
<gene>
    <name evidence="9" type="ORF">C7Y72_03255</name>
</gene>
<evidence type="ECO:0000256" key="3">
    <source>
        <dbReference type="ARBA" id="ARBA00022475"/>
    </source>
</evidence>
<keyword evidence="6 7" id="KW-0472">Membrane</keyword>
<evidence type="ECO:0000313" key="10">
    <source>
        <dbReference type="Proteomes" id="UP000240739"/>
    </source>
</evidence>
<dbReference type="PANTHER" id="PTHR12677">
    <property type="entry name" value="GOLGI APPARATUS MEMBRANE PROTEIN TVP38-RELATED"/>
    <property type="match status" value="1"/>
</dbReference>
<evidence type="ECO:0000256" key="6">
    <source>
        <dbReference type="ARBA" id="ARBA00023136"/>
    </source>
</evidence>
<evidence type="ECO:0000256" key="1">
    <source>
        <dbReference type="ARBA" id="ARBA00004651"/>
    </source>
</evidence>
<dbReference type="Pfam" id="PF09335">
    <property type="entry name" value="VTT_dom"/>
    <property type="match status" value="1"/>
</dbReference>
<evidence type="ECO:0000256" key="5">
    <source>
        <dbReference type="ARBA" id="ARBA00022989"/>
    </source>
</evidence>
<feature type="transmembrane region" description="Helical" evidence="7">
    <location>
        <begin position="65"/>
        <end position="84"/>
    </location>
</feature>
<comment type="similarity">
    <text evidence="2 7">Belongs to the TVP38/TMEM64 family.</text>
</comment>
<evidence type="ECO:0000256" key="7">
    <source>
        <dbReference type="RuleBase" id="RU366058"/>
    </source>
</evidence>
<feature type="transmembrane region" description="Helical" evidence="7">
    <location>
        <begin position="96"/>
        <end position="118"/>
    </location>
</feature>
<feature type="transmembrane region" description="Helical" evidence="7">
    <location>
        <begin position="212"/>
        <end position="230"/>
    </location>
</feature>
<dbReference type="AlphaFoldDB" id="A0A2T4UHK8"/>
<keyword evidence="5 7" id="KW-1133">Transmembrane helix</keyword>
<evidence type="ECO:0000256" key="4">
    <source>
        <dbReference type="ARBA" id="ARBA00022692"/>
    </source>
</evidence>
<accession>A0A2T4UHK8</accession>
<sequence length="256" mass="26351">MGLRRRTGHRARQARGRVAGRPPRLTAPVARVGVLAGLLVALLATLAFAVDVSADGLRDEVDRAGAAAPVAFVLAGALLTVCLFPGPLTAGASGLLFGTALGTPITIVTFVLGGVLAFSLGRWWAHDAVAELVARNARATRVREWIGARGFLSVLYARIAPGVPYNLVNYAAGLAPVTLRAFVAATALGCAPRAFAYTALGGSLDDLTSPEAIVAVSVLALMAVGGLLLARREARLAARRDRLAADKSGPGDRSTV</sequence>
<name>A0A2T4UHK8_9ACTN</name>
<dbReference type="PANTHER" id="PTHR12677:SF59">
    <property type="entry name" value="GOLGI APPARATUS MEMBRANE PROTEIN TVP38-RELATED"/>
    <property type="match status" value="1"/>
</dbReference>
<feature type="domain" description="VTT" evidence="8">
    <location>
        <begin position="84"/>
        <end position="201"/>
    </location>
</feature>
<comment type="caution">
    <text evidence="7">Lacks conserved residue(s) required for the propagation of feature annotation.</text>
</comment>
<proteinExistence type="inferred from homology"/>
<dbReference type="GO" id="GO:0005886">
    <property type="term" value="C:plasma membrane"/>
    <property type="evidence" value="ECO:0007669"/>
    <property type="project" value="UniProtKB-SubCell"/>
</dbReference>
<keyword evidence="4 7" id="KW-0812">Transmembrane</keyword>
<keyword evidence="10" id="KW-1185">Reference proteome</keyword>
<evidence type="ECO:0000313" key="9">
    <source>
        <dbReference type="EMBL" id="PTL58733.1"/>
    </source>
</evidence>
<comment type="caution">
    <text evidence="9">The sequence shown here is derived from an EMBL/GenBank/DDBJ whole genome shotgun (WGS) entry which is preliminary data.</text>
</comment>
<reference evidence="9 10" key="1">
    <citation type="submission" date="2018-03" db="EMBL/GenBank/DDBJ databases">
        <title>Aquarubrobacter algicola gen. nov., sp. nov., a novel actinobacterium isolated from shallow eutrophic lake during the end of cyanobacterial harmful algal blooms.</title>
        <authorList>
            <person name="Chun S.J."/>
        </authorList>
    </citation>
    <scope>NUCLEOTIDE SEQUENCE [LARGE SCALE GENOMIC DNA]</scope>
    <source>
        <strain evidence="9 10">Seoho-28</strain>
    </source>
</reference>
<keyword evidence="3 7" id="KW-1003">Cell membrane</keyword>
<evidence type="ECO:0000259" key="8">
    <source>
        <dbReference type="Pfam" id="PF09335"/>
    </source>
</evidence>
<protein>
    <recommendedName>
        <fullName evidence="7">TVP38/TMEM64 family membrane protein</fullName>
    </recommendedName>
</protein>
<dbReference type="Proteomes" id="UP000240739">
    <property type="component" value="Unassembled WGS sequence"/>
</dbReference>